<feature type="transmembrane region" description="Helical" evidence="1">
    <location>
        <begin position="27"/>
        <end position="46"/>
    </location>
</feature>
<reference evidence="2 3" key="1">
    <citation type="journal article" date="2017" name="ISME J.">
        <title>Energy and carbon metabolisms in a deep terrestrial subsurface fluid microbial community.</title>
        <authorList>
            <person name="Momper L."/>
            <person name="Jungbluth S.P."/>
            <person name="Lee M.D."/>
            <person name="Amend J.P."/>
        </authorList>
    </citation>
    <scope>NUCLEOTIDE SEQUENCE [LARGE SCALE GENOMIC DNA]</scope>
    <source>
        <strain evidence="2">SURF_17</strain>
    </source>
</reference>
<keyword evidence="1" id="KW-1133">Transmembrane helix</keyword>
<gene>
    <name evidence="2" type="ORF">C4532_08265</name>
</gene>
<organism evidence="2 3">
    <name type="scientific">Candidatus Abyssobacteria bacterium SURF_17</name>
    <dbReference type="NCBI Taxonomy" id="2093361"/>
    <lineage>
        <taxon>Bacteria</taxon>
        <taxon>Pseudomonadati</taxon>
        <taxon>Candidatus Hydrogenedentota</taxon>
        <taxon>Candidatus Abyssobacteria</taxon>
    </lineage>
</organism>
<keyword evidence="1" id="KW-0472">Membrane</keyword>
<feature type="transmembrane region" description="Helical" evidence="1">
    <location>
        <begin position="52"/>
        <end position="72"/>
    </location>
</feature>
<dbReference type="EMBL" id="QZKI01000062">
    <property type="protein sequence ID" value="RJP71129.1"/>
    <property type="molecule type" value="Genomic_DNA"/>
</dbReference>
<dbReference type="Proteomes" id="UP000285961">
    <property type="component" value="Unassembled WGS sequence"/>
</dbReference>
<proteinExistence type="predicted"/>
<keyword evidence="1" id="KW-0812">Transmembrane</keyword>
<evidence type="ECO:0000313" key="3">
    <source>
        <dbReference type="Proteomes" id="UP000285961"/>
    </source>
</evidence>
<accession>A0A419EZY9</accession>
<sequence>MSKVLGHETMAKSHNSIVDLRVRYRTIWKFIPLLLLPSVIVYLVLVSVRWTILLLGLIPLFVIIWDISVVYFSHEWRMVREVWKHLTAAEREQMLKLSLASGSKCAIVLGTTLWITLFTLAVILEVEEISCYVLAVLSVSAIEVPLHLQTLKPLIEFAFSTEYAKLKKYTKNTNIRGT</sequence>
<evidence type="ECO:0000313" key="2">
    <source>
        <dbReference type="EMBL" id="RJP71129.1"/>
    </source>
</evidence>
<evidence type="ECO:0000256" key="1">
    <source>
        <dbReference type="SAM" id="Phobius"/>
    </source>
</evidence>
<comment type="caution">
    <text evidence="2">The sequence shown here is derived from an EMBL/GenBank/DDBJ whole genome shotgun (WGS) entry which is preliminary data.</text>
</comment>
<name>A0A419EZY9_9BACT</name>
<dbReference type="AlphaFoldDB" id="A0A419EZY9"/>
<protein>
    <submittedName>
        <fullName evidence="2">Uncharacterized protein</fullName>
    </submittedName>
</protein>